<dbReference type="InterPro" id="IPR003524">
    <property type="entry name" value="PNAcMuramoyl-5peptid_Trfase"/>
</dbReference>
<dbReference type="PANTHER" id="PTHR22926:SF5">
    <property type="entry name" value="PHOSPHO-N-ACETYLMURAMOYL-PENTAPEPTIDE-TRANSFERASE HOMOLOG"/>
    <property type="match status" value="1"/>
</dbReference>
<protein>
    <recommendedName>
        <fullName evidence="7 8">Phospho-N-acetylmuramoyl-pentapeptide-transferase</fullName>
        <ecNumber evidence="7 8">2.7.8.13</ecNumber>
    </recommendedName>
    <alternativeName>
        <fullName evidence="7">UDP-MurNAc-pentapeptide phosphotransferase</fullName>
    </alternativeName>
</protein>
<dbReference type="InterPro" id="IPR018480">
    <property type="entry name" value="PNAcMuramoyl-5peptid_Trfase_CS"/>
</dbReference>
<reference evidence="10" key="2">
    <citation type="submission" date="2024-06" db="EMBL/GenBank/DDBJ databases">
        <authorList>
            <person name="Petrova K.O."/>
            <person name="Toshchakov S.V."/>
            <person name="Boltjanskaja Y.V."/>
            <person name="Kevbrin V."/>
        </authorList>
    </citation>
    <scope>NUCLEOTIDE SEQUENCE</scope>
    <source>
        <strain evidence="10">Z-910T</strain>
    </source>
</reference>
<dbReference type="PROSITE" id="PS01348">
    <property type="entry name" value="MRAY_2"/>
    <property type="match status" value="1"/>
</dbReference>
<keyword evidence="7" id="KW-0132">Cell division</keyword>
<evidence type="ECO:0000256" key="6">
    <source>
        <dbReference type="ARBA" id="ARBA00023136"/>
    </source>
</evidence>
<evidence type="ECO:0000256" key="1">
    <source>
        <dbReference type="ARBA" id="ARBA00004141"/>
    </source>
</evidence>
<reference evidence="10" key="1">
    <citation type="journal article" date="2013" name="Extremophiles">
        <title>Proteinivorax tanatarense gen. nov., sp. nov., an anaerobic, haloalkaliphilic, proteolytic bacterium isolated from a decaying algal bloom, and proposal of Proteinivoraceae fam. nov.</title>
        <authorList>
            <person name="Kevbrin V."/>
            <person name="Boltyanskaya Y."/>
            <person name="Zhilina T."/>
            <person name="Kolganova T."/>
            <person name="Lavrentjeva E."/>
            <person name="Kuznetsov B."/>
        </authorList>
    </citation>
    <scope>NUCLEOTIDE SEQUENCE</scope>
    <source>
        <strain evidence="10">Z-910T</strain>
    </source>
</reference>
<feature type="binding site" evidence="9">
    <location>
        <position position="226"/>
    </location>
    <ligand>
        <name>Mg(2+)</name>
        <dbReference type="ChEBI" id="CHEBI:18420"/>
    </ligand>
</feature>
<dbReference type="InterPro" id="IPR000715">
    <property type="entry name" value="Glycosyl_transferase_4"/>
</dbReference>
<feature type="transmembrane region" description="Helical" evidence="7">
    <location>
        <begin position="173"/>
        <end position="191"/>
    </location>
</feature>
<dbReference type="GO" id="GO:0071555">
    <property type="term" value="P:cell wall organization"/>
    <property type="evidence" value="ECO:0007669"/>
    <property type="project" value="UniProtKB-KW"/>
</dbReference>
<dbReference type="PANTHER" id="PTHR22926">
    <property type="entry name" value="PHOSPHO-N-ACETYLMURAMOYL-PENTAPEPTIDE-TRANSFERASE"/>
    <property type="match status" value="1"/>
</dbReference>
<accession>A0AAU7VQY0</accession>
<dbReference type="Pfam" id="PF10555">
    <property type="entry name" value="MraY_sig1"/>
    <property type="match status" value="1"/>
</dbReference>
<comment type="function">
    <text evidence="7">Catalyzes the initial step of the lipid cycle reactions in the biosynthesis of the cell wall peptidoglycan: transfers peptidoglycan precursor phospho-MurNAc-pentapeptide from UDP-MurNAc-pentapeptide onto the lipid carrier undecaprenyl phosphate, yielding undecaprenyl-pyrophosphoryl-MurNAc-pentapeptide, known as lipid I.</text>
</comment>
<keyword evidence="7" id="KW-0961">Cell wall biogenesis/degradation</keyword>
<comment type="catalytic activity">
    <reaction evidence="7">
        <text>UDP-N-acetyl-alpha-D-muramoyl-L-alanyl-gamma-D-glutamyl-meso-2,6-diaminopimeloyl-D-alanyl-D-alanine + di-trans,octa-cis-undecaprenyl phosphate = di-trans,octa-cis-undecaprenyl diphospho-N-acetyl-alpha-D-muramoyl-L-alanyl-D-glutamyl-meso-2,6-diaminopimeloyl-D-alanyl-D-alanine + UMP</text>
        <dbReference type="Rhea" id="RHEA:28386"/>
        <dbReference type="ChEBI" id="CHEBI:57865"/>
        <dbReference type="ChEBI" id="CHEBI:60392"/>
        <dbReference type="ChEBI" id="CHEBI:61386"/>
        <dbReference type="ChEBI" id="CHEBI:61387"/>
        <dbReference type="EC" id="2.7.8.13"/>
    </reaction>
</comment>
<feature type="transmembrane region" description="Helical" evidence="7">
    <location>
        <begin position="76"/>
        <end position="93"/>
    </location>
</feature>
<dbReference type="NCBIfam" id="TIGR00445">
    <property type="entry name" value="mraY"/>
    <property type="match status" value="1"/>
</dbReference>
<keyword evidence="7" id="KW-0133">Cell shape</keyword>
<keyword evidence="7 9" id="KW-0479">Metal-binding</keyword>
<dbReference type="EMBL" id="CP158367">
    <property type="protein sequence ID" value="XBX76109.1"/>
    <property type="molecule type" value="Genomic_DNA"/>
</dbReference>
<dbReference type="GO" id="GO:0008963">
    <property type="term" value="F:phospho-N-acetylmuramoyl-pentapeptide-transferase activity"/>
    <property type="evidence" value="ECO:0007669"/>
    <property type="project" value="UniProtKB-UniRule"/>
</dbReference>
<feature type="binding site" evidence="9">
    <location>
        <position position="166"/>
    </location>
    <ligand>
        <name>Mg(2+)</name>
        <dbReference type="ChEBI" id="CHEBI:18420"/>
    </ligand>
</feature>
<comment type="pathway">
    <text evidence="7">Cell wall biogenesis; peptidoglycan biosynthesis.</text>
</comment>
<dbReference type="Pfam" id="PF00953">
    <property type="entry name" value="Glycos_transf_4"/>
    <property type="match status" value="1"/>
</dbReference>
<keyword evidence="7 9" id="KW-0460">Magnesium</keyword>
<evidence type="ECO:0000256" key="8">
    <source>
        <dbReference type="NCBIfam" id="TIGR00445"/>
    </source>
</evidence>
<feature type="transmembrane region" description="Helical" evidence="7">
    <location>
        <begin position="49"/>
        <end position="70"/>
    </location>
</feature>
<keyword evidence="7" id="KW-0573">Peptidoglycan synthesis</keyword>
<gene>
    <name evidence="7 10" type="primary">mraY</name>
    <name evidence="10" type="ORF">PRVXT_001285</name>
</gene>
<dbReference type="GO" id="GO:0008360">
    <property type="term" value="P:regulation of cell shape"/>
    <property type="evidence" value="ECO:0007669"/>
    <property type="project" value="UniProtKB-KW"/>
</dbReference>
<evidence type="ECO:0000313" key="10">
    <source>
        <dbReference type="EMBL" id="XBX76109.1"/>
    </source>
</evidence>
<sequence length="320" mass="35196">MSENFLIYVAITSFFSGIIITPAILPLLRRLKVGQNIREEGPESHLKKSGTPTMGGVVFILAASLTTILFAPKDPLVLMAMFATVSYGLIGFVDDYIKVVLRRSLGLKAREKLIFQTLVALIMYVTIVYLGLSTEVLIPFFGNVELGYLYFPFILVIFLGASNATNMTDGLDGLLAGTFSFSILGMIYITFSQDEIGLGIFALSLLGGTLAFLVYNAHPAKLFMGDTGSLALGGGLASLAILTKTELLLIPLGAVFVVETLSIIIQVTSFKLTGKRVFLMSPIHHHFELKGWSEWKIVLVFWFVQLLFTLLAIVLWNLYY</sequence>
<proteinExistence type="inferred from homology"/>
<dbReference type="RefSeq" id="WP_350344843.1">
    <property type="nucleotide sequence ID" value="NZ_CP158367.1"/>
</dbReference>
<evidence type="ECO:0000256" key="9">
    <source>
        <dbReference type="PIRSR" id="PIRSR600715-1"/>
    </source>
</evidence>
<dbReference type="CDD" id="cd06852">
    <property type="entry name" value="GT_MraY"/>
    <property type="match status" value="1"/>
</dbReference>
<evidence type="ECO:0000256" key="2">
    <source>
        <dbReference type="ARBA" id="ARBA00005583"/>
    </source>
</evidence>
<feature type="transmembrane region" description="Helical" evidence="7">
    <location>
        <begin position="248"/>
        <end position="270"/>
    </location>
</feature>
<keyword evidence="7" id="KW-0131">Cell cycle</keyword>
<comment type="similarity">
    <text evidence="2 7">Belongs to the glycosyltransferase 4 family. MraY subfamily.</text>
</comment>
<evidence type="ECO:0000256" key="3">
    <source>
        <dbReference type="ARBA" id="ARBA00022679"/>
    </source>
</evidence>
<dbReference type="HAMAP" id="MF_00038">
    <property type="entry name" value="MraY"/>
    <property type="match status" value="1"/>
</dbReference>
<dbReference type="GO" id="GO:0005886">
    <property type="term" value="C:plasma membrane"/>
    <property type="evidence" value="ECO:0007669"/>
    <property type="project" value="UniProtKB-SubCell"/>
</dbReference>
<dbReference type="AlphaFoldDB" id="A0AAU7VQY0"/>
<keyword evidence="4 7" id="KW-0812">Transmembrane</keyword>
<feature type="transmembrane region" description="Helical" evidence="7">
    <location>
        <begin position="297"/>
        <end position="319"/>
    </location>
</feature>
<feature type="transmembrane region" description="Helical" evidence="7">
    <location>
        <begin position="113"/>
        <end position="132"/>
    </location>
</feature>
<keyword evidence="6 7" id="KW-0472">Membrane</keyword>
<feature type="transmembrane region" description="Helical" evidence="7">
    <location>
        <begin position="138"/>
        <end position="161"/>
    </location>
</feature>
<evidence type="ECO:0000256" key="5">
    <source>
        <dbReference type="ARBA" id="ARBA00022989"/>
    </source>
</evidence>
<keyword evidence="5 7" id="KW-1133">Transmembrane helix</keyword>
<dbReference type="GO" id="GO:0051301">
    <property type="term" value="P:cell division"/>
    <property type="evidence" value="ECO:0007669"/>
    <property type="project" value="UniProtKB-KW"/>
</dbReference>
<dbReference type="PROSITE" id="PS01347">
    <property type="entry name" value="MRAY_1"/>
    <property type="match status" value="1"/>
</dbReference>
<dbReference type="GO" id="GO:0046872">
    <property type="term" value="F:metal ion binding"/>
    <property type="evidence" value="ECO:0007669"/>
    <property type="project" value="UniProtKB-KW"/>
</dbReference>
<keyword evidence="3 7" id="KW-0808">Transferase</keyword>
<evidence type="ECO:0000256" key="7">
    <source>
        <dbReference type="HAMAP-Rule" id="MF_00038"/>
    </source>
</evidence>
<comment type="subcellular location">
    <subcellularLocation>
        <location evidence="7">Cell membrane</location>
        <topology evidence="7">Multi-pass membrane protein</topology>
    </subcellularLocation>
    <subcellularLocation>
        <location evidence="1">Membrane</location>
        <topology evidence="1">Multi-pass membrane protein</topology>
    </subcellularLocation>
</comment>
<dbReference type="EC" id="2.7.8.13" evidence="7 8"/>
<comment type="cofactor">
    <cofactor evidence="7 9">
        <name>Mg(2+)</name>
        <dbReference type="ChEBI" id="CHEBI:18420"/>
    </cofactor>
</comment>
<name>A0AAU7VQY0_9FIRM</name>
<feature type="transmembrane region" description="Helical" evidence="7">
    <location>
        <begin position="197"/>
        <end position="215"/>
    </location>
</feature>
<evidence type="ECO:0000256" key="4">
    <source>
        <dbReference type="ARBA" id="ARBA00022692"/>
    </source>
</evidence>
<dbReference type="GO" id="GO:0009252">
    <property type="term" value="P:peptidoglycan biosynthetic process"/>
    <property type="evidence" value="ECO:0007669"/>
    <property type="project" value="UniProtKB-UniRule"/>
</dbReference>
<feature type="transmembrane region" description="Helical" evidence="7">
    <location>
        <begin position="6"/>
        <end position="28"/>
    </location>
</feature>
<keyword evidence="7" id="KW-1003">Cell membrane</keyword>
<organism evidence="10">
    <name type="scientific">Proteinivorax tanatarense</name>
    <dbReference type="NCBI Taxonomy" id="1260629"/>
    <lineage>
        <taxon>Bacteria</taxon>
        <taxon>Bacillati</taxon>
        <taxon>Bacillota</taxon>
        <taxon>Clostridia</taxon>
        <taxon>Eubacteriales</taxon>
        <taxon>Proteinivoracaceae</taxon>
        <taxon>Proteinivorax</taxon>
    </lineage>
</organism>